<name>A0AA35YTC8_LACSI</name>
<feature type="compositionally biased region" description="Acidic residues" evidence="1">
    <location>
        <begin position="106"/>
        <end position="131"/>
    </location>
</feature>
<keyword evidence="3" id="KW-1185">Reference proteome</keyword>
<dbReference type="EMBL" id="OX465080">
    <property type="protein sequence ID" value="CAI9279825.1"/>
    <property type="molecule type" value="Genomic_DNA"/>
</dbReference>
<protein>
    <submittedName>
        <fullName evidence="2">Uncharacterized protein</fullName>
    </submittedName>
</protein>
<sequence length="144" mass="16766">MSTSKECSPETLYAIFVELLRGFGTLILQAYKDRCVAFIERFTGEKCEKLYYFQPDIYFPKDHFRNSNMQERLDEHKNVVFGNIEEEVLYGAGLIKEVETGHQDVADVDDEEEIGKEDDEEDEDANDDEDNHENPHFFINDNGI</sequence>
<accession>A0AA35YTC8</accession>
<organism evidence="2 3">
    <name type="scientific">Lactuca saligna</name>
    <name type="common">Willowleaf lettuce</name>
    <dbReference type="NCBI Taxonomy" id="75948"/>
    <lineage>
        <taxon>Eukaryota</taxon>
        <taxon>Viridiplantae</taxon>
        <taxon>Streptophyta</taxon>
        <taxon>Embryophyta</taxon>
        <taxon>Tracheophyta</taxon>
        <taxon>Spermatophyta</taxon>
        <taxon>Magnoliopsida</taxon>
        <taxon>eudicotyledons</taxon>
        <taxon>Gunneridae</taxon>
        <taxon>Pentapetalae</taxon>
        <taxon>asterids</taxon>
        <taxon>campanulids</taxon>
        <taxon>Asterales</taxon>
        <taxon>Asteraceae</taxon>
        <taxon>Cichorioideae</taxon>
        <taxon>Cichorieae</taxon>
        <taxon>Lactucinae</taxon>
        <taxon>Lactuca</taxon>
    </lineage>
</organism>
<feature type="region of interest" description="Disordered" evidence="1">
    <location>
        <begin position="100"/>
        <end position="144"/>
    </location>
</feature>
<evidence type="ECO:0000313" key="2">
    <source>
        <dbReference type="EMBL" id="CAI9279825.1"/>
    </source>
</evidence>
<evidence type="ECO:0000256" key="1">
    <source>
        <dbReference type="SAM" id="MobiDB-lite"/>
    </source>
</evidence>
<dbReference type="AlphaFoldDB" id="A0AA35YTC8"/>
<evidence type="ECO:0000313" key="3">
    <source>
        <dbReference type="Proteomes" id="UP001177003"/>
    </source>
</evidence>
<proteinExistence type="predicted"/>
<gene>
    <name evidence="2" type="ORF">LSALG_LOCUS19602</name>
</gene>
<dbReference type="Proteomes" id="UP001177003">
    <property type="component" value="Chromosome 4"/>
</dbReference>
<reference evidence="2" key="1">
    <citation type="submission" date="2023-04" db="EMBL/GenBank/DDBJ databases">
        <authorList>
            <person name="Vijverberg K."/>
            <person name="Xiong W."/>
            <person name="Schranz E."/>
        </authorList>
    </citation>
    <scope>NUCLEOTIDE SEQUENCE</scope>
</reference>